<dbReference type="AlphaFoldDB" id="A0A397SWE3"/>
<organism evidence="1 2">
    <name type="scientific">Glomus cerebriforme</name>
    <dbReference type="NCBI Taxonomy" id="658196"/>
    <lineage>
        <taxon>Eukaryota</taxon>
        <taxon>Fungi</taxon>
        <taxon>Fungi incertae sedis</taxon>
        <taxon>Mucoromycota</taxon>
        <taxon>Glomeromycotina</taxon>
        <taxon>Glomeromycetes</taxon>
        <taxon>Glomerales</taxon>
        <taxon>Glomeraceae</taxon>
        <taxon>Glomus</taxon>
    </lineage>
</organism>
<dbReference type="OrthoDB" id="2366923at2759"/>
<dbReference type="SUPFAM" id="SSF52058">
    <property type="entry name" value="L domain-like"/>
    <property type="match status" value="1"/>
</dbReference>
<dbReference type="Proteomes" id="UP000265703">
    <property type="component" value="Unassembled WGS sequence"/>
</dbReference>
<evidence type="ECO:0000313" key="2">
    <source>
        <dbReference type="Proteomes" id="UP000265703"/>
    </source>
</evidence>
<dbReference type="EMBL" id="QKYT01000185">
    <property type="protein sequence ID" value="RIA90313.1"/>
    <property type="molecule type" value="Genomic_DNA"/>
</dbReference>
<accession>A0A397SWE3</accession>
<gene>
    <name evidence="1" type="ORF">C1645_770209</name>
</gene>
<evidence type="ECO:0008006" key="3">
    <source>
        <dbReference type="Google" id="ProtNLM"/>
    </source>
</evidence>
<proteinExistence type="predicted"/>
<protein>
    <recommendedName>
        <fullName evidence="3">F-box domain-containing protein</fullName>
    </recommendedName>
</protein>
<evidence type="ECO:0000313" key="1">
    <source>
        <dbReference type="EMBL" id="RIA90313.1"/>
    </source>
</evidence>
<reference evidence="1 2" key="1">
    <citation type="submission" date="2018-06" db="EMBL/GenBank/DDBJ databases">
        <title>Comparative genomics reveals the genomic features of Rhizophagus irregularis, R. cerebriforme, R. diaphanum and Gigaspora rosea, and their symbiotic lifestyle signature.</title>
        <authorList>
            <person name="Morin E."/>
            <person name="San Clemente H."/>
            <person name="Chen E.C.H."/>
            <person name="De La Providencia I."/>
            <person name="Hainaut M."/>
            <person name="Kuo A."/>
            <person name="Kohler A."/>
            <person name="Murat C."/>
            <person name="Tang N."/>
            <person name="Roy S."/>
            <person name="Loubradou J."/>
            <person name="Henrissat B."/>
            <person name="Grigoriev I.V."/>
            <person name="Corradi N."/>
            <person name="Roux C."/>
            <person name="Martin F.M."/>
        </authorList>
    </citation>
    <scope>NUCLEOTIDE SEQUENCE [LARGE SCALE GENOMIC DNA]</scope>
    <source>
        <strain evidence="1 2">DAOM 227022</strain>
    </source>
</reference>
<keyword evidence="2" id="KW-1185">Reference proteome</keyword>
<sequence>MAAASLPELCLERIFKYLSNDLNSQYSCILINRYWCSSLISKLWENPFEFLKTKNNNSNLYLVNTYLICLPEDIQSFIGIQDVSKPSLFNYANFLRYISTQSIRNSVSKWAKRKDIKESPKFKTFLFNKENNQVPVESIDSITKILIEYFFVSSTYIKGIDQYLGRYLNVYKLPNAEAKLSQIQIFKCGADSFAGLVSYASRISRDIRQLEVRLKVKENSNIEGKSISLKDITKLIQSQRNLRHILIQYNPTFYSRNVIIDLWDNLMIHTESLVEIIFSKINFGFRFPLDCLVKFHNLRRLSFVDCEIENIYPLNFIPPLLEEFDHLADNPPLIEELQSFQKLESLFIRTSKIDIIKIEFLLQQASASLHSLELFNLDTLTNLEYFTHFFSNITRLTVGINMRWKIVTSIVKIANLLREIHIYDGRSNNFDDLSIHRKPMTADNFLCEIGRVMGEQVYMFRFTLDWYFNPNSLNIFLKRCNVNRSNRLKILDFRKFKYFSNEHLDQVIEFCGGTLNYFYCEQHHSFTQENLLRAKQVIGNVMIERQEH</sequence>
<comment type="caution">
    <text evidence="1">The sequence shown here is derived from an EMBL/GenBank/DDBJ whole genome shotgun (WGS) entry which is preliminary data.</text>
</comment>
<name>A0A397SWE3_9GLOM</name>